<dbReference type="Proteomes" id="UP000807159">
    <property type="component" value="Chromosome 11"/>
</dbReference>
<sequence length="148" mass="16769">MFVDDLNMVVNLCLDGDDYCIKVMEIDSLYYPYGASISYTMETFMLLLNQDDDDESAELESEPSDVATKYDMDRNTFIAAADMDNFELLYDSTMHIYRCINTNSPASVDYEVISFQGLGLSLLDYNKNSADSNARGDMDCQLLNSNEK</sequence>
<gene>
    <name evidence="1" type="ORF">H0E87_021286</name>
</gene>
<reference evidence="1" key="1">
    <citation type="journal article" date="2021" name="J. Hered.">
        <title>Genome Assembly of Salicaceae Populus deltoides (Eastern Cottonwood) I-69 Based on Nanopore Sequencing and Hi-C Technologies.</title>
        <authorList>
            <person name="Bai S."/>
            <person name="Wu H."/>
            <person name="Zhang J."/>
            <person name="Pan Z."/>
            <person name="Zhao W."/>
            <person name="Li Z."/>
            <person name="Tong C."/>
        </authorList>
    </citation>
    <scope>NUCLEOTIDE SEQUENCE</scope>
    <source>
        <tissue evidence="1">Leaf</tissue>
    </source>
</reference>
<organism evidence="1 2">
    <name type="scientific">Populus deltoides</name>
    <name type="common">Eastern poplar</name>
    <name type="synonym">Eastern cottonwood</name>
    <dbReference type="NCBI Taxonomy" id="3696"/>
    <lineage>
        <taxon>Eukaryota</taxon>
        <taxon>Viridiplantae</taxon>
        <taxon>Streptophyta</taxon>
        <taxon>Embryophyta</taxon>
        <taxon>Tracheophyta</taxon>
        <taxon>Spermatophyta</taxon>
        <taxon>Magnoliopsida</taxon>
        <taxon>eudicotyledons</taxon>
        <taxon>Gunneridae</taxon>
        <taxon>Pentapetalae</taxon>
        <taxon>rosids</taxon>
        <taxon>fabids</taxon>
        <taxon>Malpighiales</taxon>
        <taxon>Salicaceae</taxon>
        <taxon>Saliceae</taxon>
        <taxon>Populus</taxon>
    </lineage>
</organism>
<accession>A0A8T2XRL9</accession>
<evidence type="ECO:0000313" key="1">
    <source>
        <dbReference type="EMBL" id="KAH8494821.1"/>
    </source>
</evidence>
<protein>
    <submittedName>
        <fullName evidence="1">Uncharacterized protein</fullName>
    </submittedName>
</protein>
<dbReference type="EMBL" id="JACEGQ020000011">
    <property type="protein sequence ID" value="KAH8494821.1"/>
    <property type="molecule type" value="Genomic_DNA"/>
</dbReference>
<evidence type="ECO:0000313" key="2">
    <source>
        <dbReference type="Proteomes" id="UP000807159"/>
    </source>
</evidence>
<name>A0A8T2XRL9_POPDE</name>
<keyword evidence="2" id="KW-1185">Reference proteome</keyword>
<dbReference type="AlphaFoldDB" id="A0A8T2XRL9"/>
<comment type="caution">
    <text evidence="1">The sequence shown here is derived from an EMBL/GenBank/DDBJ whole genome shotgun (WGS) entry which is preliminary data.</text>
</comment>
<proteinExistence type="predicted"/>